<dbReference type="SMART" id="SM00418">
    <property type="entry name" value="HTH_ARSR"/>
    <property type="match status" value="1"/>
</dbReference>
<organism evidence="2 3">
    <name type="scientific">Luteibacter rhizovicinus</name>
    <dbReference type="NCBI Taxonomy" id="242606"/>
    <lineage>
        <taxon>Bacteria</taxon>
        <taxon>Pseudomonadati</taxon>
        <taxon>Pseudomonadota</taxon>
        <taxon>Gammaproteobacteria</taxon>
        <taxon>Lysobacterales</taxon>
        <taxon>Rhodanobacteraceae</taxon>
        <taxon>Luteibacter</taxon>
    </lineage>
</organism>
<accession>A0A4R3YPR8</accession>
<feature type="domain" description="HTH arsR-type" evidence="1">
    <location>
        <begin position="1"/>
        <end position="99"/>
    </location>
</feature>
<evidence type="ECO:0000313" key="2">
    <source>
        <dbReference type="EMBL" id="TCV93164.1"/>
    </source>
</evidence>
<gene>
    <name evidence="2" type="ORF">EC912_10524</name>
</gene>
<dbReference type="PROSITE" id="PS50987">
    <property type="entry name" value="HTH_ARSR_2"/>
    <property type="match status" value="1"/>
</dbReference>
<comment type="caution">
    <text evidence="2">The sequence shown here is derived from an EMBL/GenBank/DDBJ whole genome shotgun (WGS) entry which is preliminary data.</text>
</comment>
<dbReference type="Pfam" id="PF12840">
    <property type="entry name" value="HTH_20"/>
    <property type="match status" value="1"/>
</dbReference>
<dbReference type="PANTHER" id="PTHR38600:SF1">
    <property type="entry name" value="TRANSCRIPTIONAL REGULATORY PROTEIN"/>
    <property type="match status" value="1"/>
</dbReference>
<dbReference type="RefSeq" id="WP_132144750.1">
    <property type="nucleotide sequence ID" value="NZ_SMCS01000005.1"/>
</dbReference>
<proteinExistence type="predicted"/>
<evidence type="ECO:0000259" key="1">
    <source>
        <dbReference type="PROSITE" id="PS50987"/>
    </source>
</evidence>
<protein>
    <submittedName>
        <fullName evidence="2">ArsR family transcriptional regulator</fullName>
    </submittedName>
</protein>
<name>A0A4R3YPR8_9GAMM</name>
<reference evidence="2 3" key="1">
    <citation type="submission" date="2019-03" db="EMBL/GenBank/DDBJ databases">
        <title>Above-ground endophytic microbial communities from plants in different locations in the United States.</title>
        <authorList>
            <person name="Frank C."/>
        </authorList>
    </citation>
    <scope>NUCLEOTIDE SEQUENCE [LARGE SCALE GENOMIC DNA]</scope>
    <source>
        <strain evidence="2 3">LP_13_YM</strain>
    </source>
</reference>
<dbReference type="Proteomes" id="UP000295645">
    <property type="component" value="Unassembled WGS sequence"/>
</dbReference>
<dbReference type="PANTHER" id="PTHR38600">
    <property type="entry name" value="TRANSCRIPTIONAL REGULATORY PROTEIN"/>
    <property type="match status" value="1"/>
</dbReference>
<evidence type="ECO:0000313" key="3">
    <source>
        <dbReference type="Proteomes" id="UP000295645"/>
    </source>
</evidence>
<dbReference type="InterPro" id="IPR001845">
    <property type="entry name" value="HTH_ArsR_DNA-bd_dom"/>
</dbReference>
<dbReference type="EMBL" id="SMCS01000005">
    <property type="protein sequence ID" value="TCV93164.1"/>
    <property type="molecule type" value="Genomic_DNA"/>
</dbReference>
<dbReference type="SUPFAM" id="SSF46785">
    <property type="entry name" value="Winged helix' DNA-binding domain"/>
    <property type="match status" value="1"/>
</dbReference>
<dbReference type="AlphaFoldDB" id="A0A4R3YPR8"/>
<dbReference type="Gene3D" id="1.10.10.10">
    <property type="entry name" value="Winged helix-like DNA-binding domain superfamily/Winged helix DNA-binding domain"/>
    <property type="match status" value="1"/>
</dbReference>
<dbReference type="GO" id="GO:0003700">
    <property type="term" value="F:DNA-binding transcription factor activity"/>
    <property type="evidence" value="ECO:0007669"/>
    <property type="project" value="InterPro"/>
</dbReference>
<sequence length="102" mass="11772">MNDEQLDQIFKALADPTRRRIIDRLRKQPNQSLFQICALSVAEGEKAVSRQAITQHLDMLEKAGLVHVSWSGRTKIHALDLKPLRKAADIWLHRHLQEGKDR</sequence>
<dbReference type="OrthoDB" id="46768at2"/>
<dbReference type="CDD" id="cd00090">
    <property type="entry name" value="HTH_ARSR"/>
    <property type="match status" value="1"/>
</dbReference>
<dbReference type="InterPro" id="IPR036390">
    <property type="entry name" value="WH_DNA-bd_sf"/>
</dbReference>
<keyword evidence="3" id="KW-1185">Reference proteome</keyword>
<dbReference type="InterPro" id="IPR011991">
    <property type="entry name" value="ArsR-like_HTH"/>
</dbReference>
<dbReference type="InterPro" id="IPR036388">
    <property type="entry name" value="WH-like_DNA-bd_sf"/>
</dbReference>